<reference evidence="8 9" key="1">
    <citation type="submission" date="2019-07" db="EMBL/GenBank/DDBJ databases">
        <title>Whole genome shotgun sequence of Rhodospirillum oryzae NBRC 107573.</title>
        <authorList>
            <person name="Hosoyama A."/>
            <person name="Uohara A."/>
            <person name="Ohji S."/>
            <person name="Ichikawa N."/>
        </authorList>
    </citation>
    <scope>NUCLEOTIDE SEQUENCE [LARGE SCALE GENOMIC DNA]</scope>
    <source>
        <strain evidence="8 9">NBRC 107573</strain>
    </source>
</reference>
<dbReference type="PANTHER" id="PTHR48111:SF67">
    <property type="entry name" value="TRANSCRIPTIONAL REGULATORY PROTEIN TCTD"/>
    <property type="match status" value="1"/>
</dbReference>
<name>A0A512HC05_9PROT</name>
<keyword evidence="3" id="KW-0804">Transcription</keyword>
<evidence type="ECO:0000256" key="4">
    <source>
        <dbReference type="PROSITE-ProRule" id="PRU00169"/>
    </source>
</evidence>
<dbReference type="Pfam" id="PF00486">
    <property type="entry name" value="Trans_reg_C"/>
    <property type="match status" value="1"/>
</dbReference>
<dbReference type="GO" id="GO:0006355">
    <property type="term" value="P:regulation of DNA-templated transcription"/>
    <property type="evidence" value="ECO:0007669"/>
    <property type="project" value="InterPro"/>
</dbReference>
<gene>
    <name evidence="8" type="ORF">ROR02_31130</name>
</gene>
<dbReference type="Gene3D" id="1.10.10.10">
    <property type="entry name" value="Winged helix-like DNA-binding domain superfamily/Winged helix DNA-binding domain"/>
    <property type="match status" value="1"/>
</dbReference>
<feature type="DNA-binding region" description="OmpR/PhoB-type" evidence="5">
    <location>
        <begin position="135"/>
        <end position="237"/>
    </location>
</feature>
<dbReference type="InterPro" id="IPR001867">
    <property type="entry name" value="OmpR/PhoB-type_DNA-bd"/>
</dbReference>
<dbReference type="SUPFAM" id="SSF52172">
    <property type="entry name" value="CheY-like"/>
    <property type="match status" value="1"/>
</dbReference>
<dbReference type="InterPro" id="IPR016032">
    <property type="entry name" value="Sig_transdc_resp-reg_C-effctor"/>
</dbReference>
<dbReference type="SMART" id="SM00448">
    <property type="entry name" value="REC"/>
    <property type="match status" value="1"/>
</dbReference>
<dbReference type="InterPro" id="IPR039420">
    <property type="entry name" value="WalR-like"/>
</dbReference>
<dbReference type="PANTHER" id="PTHR48111">
    <property type="entry name" value="REGULATOR OF RPOS"/>
    <property type="match status" value="1"/>
</dbReference>
<evidence type="ECO:0000256" key="1">
    <source>
        <dbReference type="ARBA" id="ARBA00023015"/>
    </source>
</evidence>
<dbReference type="InterPro" id="IPR011006">
    <property type="entry name" value="CheY-like_superfamily"/>
</dbReference>
<dbReference type="PROSITE" id="PS51755">
    <property type="entry name" value="OMPR_PHOB"/>
    <property type="match status" value="1"/>
</dbReference>
<proteinExistence type="predicted"/>
<dbReference type="GO" id="GO:0005829">
    <property type="term" value="C:cytosol"/>
    <property type="evidence" value="ECO:0007669"/>
    <property type="project" value="TreeGrafter"/>
</dbReference>
<comment type="caution">
    <text evidence="8">The sequence shown here is derived from an EMBL/GenBank/DDBJ whole genome shotgun (WGS) entry which is preliminary data.</text>
</comment>
<dbReference type="Gene3D" id="6.10.250.690">
    <property type="match status" value="1"/>
</dbReference>
<dbReference type="CDD" id="cd00383">
    <property type="entry name" value="trans_reg_C"/>
    <property type="match status" value="1"/>
</dbReference>
<evidence type="ECO:0000256" key="2">
    <source>
        <dbReference type="ARBA" id="ARBA00023125"/>
    </source>
</evidence>
<accession>A0A512HC05</accession>
<keyword evidence="2 5" id="KW-0238">DNA-binding</keyword>
<feature type="domain" description="OmpR/PhoB-type" evidence="7">
    <location>
        <begin position="135"/>
        <end position="237"/>
    </location>
</feature>
<dbReference type="SMART" id="SM00862">
    <property type="entry name" value="Trans_reg_C"/>
    <property type="match status" value="1"/>
</dbReference>
<dbReference type="EMBL" id="BJZO01000139">
    <property type="protein sequence ID" value="GEO82982.1"/>
    <property type="molecule type" value="Genomic_DNA"/>
</dbReference>
<keyword evidence="9" id="KW-1185">Reference proteome</keyword>
<dbReference type="Gene3D" id="3.40.50.2300">
    <property type="match status" value="1"/>
</dbReference>
<dbReference type="SUPFAM" id="SSF46894">
    <property type="entry name" value="C-terminal effector domain of the bipartite response regulators"/>
    <property type="match status" value="1"/>
</dbReference>
<sequence length="244" mass="27193">MIQILMVEDVDQERGGLRTGLTRENLKVDAVPSEQALLSTLRDGLYDIIVIDCDVTGVDGWSVARTIRDRHNVGIILVGNFDCPEDRIRGFASGADHSFVKPVDARELAAAILALTRRLKGRAAPSPARTSFEAGPRAEHDARTWVFDLTRWTLTAPEGVSVFLTSTEVRFLEVLLQYPGALVARADLLSAMRYQNTDSGNRNLEALVRRLRRKVEEATQARSTIQTVHRQGYLFSAPVRIERP</sequence>
<dbReference type="InterPro" id="IPR001789">
    <property type="entry name" value="Sig_transdc_resp-reg_receiver"/>
</dbReference>
<dbReference type="GO" id="GO:0032993">
    <property type="term" value="C:protein-DNA complex"/>
    <property type="evidence" value="ECO:0007669"/>
    <property type="project" value="TreeGrafter"/>
</dbReference>
<keyword evidence="1" id="KW-0805">Transcription regulation</keyword>
<feature type="domain" description="Response regulatory" evidence="6">
    <location>
        <begin position="3"/>
        <end position="116"/>
    </location>
</feature>
<evidence type="ECO:0000313" key="8">
    <source>
        <dbReference type="EMBL" id="GEO82982.1"/>
    </source>
</evidence>
<dbReference type="RefSeq" id="WP_170245155.1">
    <property type="nucleotide sequence ID" value="NZ_BJZO01000139.1"/>
</dbReference>
<evidence type="ECO:0000256" key="3">
    <source>
        <dbReference type="ARBA" id="ARBA00023163"/>
    </source>
</evidence>
<organism evidence="8 9">
    <name type="scientific">Pararhodospirillum oryzae</name>
    <dbReference type="NCBI Taxonomy" id="478448"/>
    <lineage>
        <taxon>Bacteria</taxon>
        <taxon>Pseudomonadati</taxon>
        <taxon>Pseudomonadota</taxon>
        <taxon>Alphaproteobacteria</taxon>
        <taxon>Rhodospirillales</taxon>
        <taxon>Rhodospirillaceae</taxon>
        <taxon>Pararhodospirillum</taxon>
    </lineage>
</organism>
<protein>
    <submittedName>
        <fullName evidence="8">Transcriptional regulator</fullName>
    </submittedName>
</protein>
<dbReference type="InterPro" id="IPR036388">
    <property type="entry name" value="WH-like_DNA-bd_sf"/>
</dbReference>
<evidence type="ECO:0000259" key="7">
    <source>
        <dbReference type="PROSITE" id="PS51755"/>
    </source>
</evidence>
<dbReference type="Proteomes" id="UP000321567">
    <property type="component" value="Unassembled WGS sequence"/>
</dbReference>
<dbReference type="PROSITE" id="PS50110">
    <property type="entry name" value="RESPONSE_REGULATORY"/>
    <property type="match status" value="1"/>
</dbReference>
<dbReference type="GO" id="GO:0000156">
    <property type="term" value="F:phosphorelay response regulator activity"/>
    <property type="evidence" value="ECO:0007669"/>
    <property type="project" value="TreeGrafter"/>
</dbReference>
<dbReference type="AlphaFoldDB" id="A0A512HC05"/>
<evidence type="ECO:0000256" key="5">
    <source>
        <dbReference type="PROSITE-ProRule" id="PRU01091"/>
    </source>
</evidence>
<dbReference type="Pfam" id="PF00072">
    <property type="entry name" value="Response_reg"/>
    <property type="match status" value="1"/>
</dbReference>
<feature type="modified residue" description="4-aspartylphosphate" evidence="4">
    <location>
        <position position="52"/>
    </location>
</feature>
<evidence type="ECO:0000313" key="9">
    <source>
        <dbReference type="Proteomes" id="UP000321567"/>
    </source>
</evidence>
<dbReference type="GO" id="GO:0000976">
    <property type="term" value="F:transcription cis-regulatory region binding"/>
    <property type="evidence" value="ECO:0007669"/>
    <property type="project" value="TreeGrafter"/>
</dbReference>
<keyword evidence="4" id="KW-0597">Phosphoprotein</keyword>
<evidence type="ECO:0000259" key="6">
    <source>
        <dbReference type="PROSITE" id="PS50110"/>
    </source>
</evidence>